<feature type="signal peptide" evidence="1">
    <location>
        <begin position="1"/>
        <end position="21"/>
    </location>
</feature>
<accession>A0A7D4C4X1</accession>
<dbReference type="AlphaFoldDB" id="A0A7D4C4X1"/>
<dbReference type="RefSeq" id="WP_173214733.1">
    <property type="nucleotide sequence ID" value="NZ_CP053921.1"/>
</dbReference>
<proteinExistence type="predicted"/>
<protein>
    <submittedName>
        <fullName evidence="2">Uncharacterized protein</fullName>
    </submittedName>
</protein>
<reference evidence="2 3" key="1">
    <citation type="submission" date="2020-05" db="EMBL/GenBank/DDBJ databases">
        <title>Erythrobacter mangrovi sp. nov., isolated from rhizosphere soil of mangrove plant (Kandelia candel).</title>
        <authorList>
            <person name="Ye Y.H."/>
        </authorList>
    </citation>
    <scope>NUCLEOTIDE SEQUENCE [LARGE SCALE GENOMIC DNA]</scope>
    <source>
        <strain evidence="2 3">EB310</strain>
    </source>
</reference>
<evidence type="ECO:0000313" key="2">
    <source>
        <dbReference type="EMBL" id="QKG71665.1"/>
    </source>
</evidence>
<sequence length="227" mass="24877">MRGLLSLALVTFVALPTAASAQWTGSRIGSTAKRGNPSEVMQITAECVARRGPGYAFDLMESLPGSEDEFLIIRRNEGDIGNCMDSSDVAVGNWQLSFVARSFRRSLVREMVRVQLRRKVDTSLLASGESWFVEAVAAAPEGTRGDLAYLSYMDFGDCVVASAPQESIELAKSEPESTDERLAVQALVPFLSSCLGQGQELKLSTETLRLAVTEPLYHRIRRIELEN</sequence>
<gene>
    <name evidence="2" type="ORF">HQR01_09975</name>
</gene>
<evidence type="ECO:0000313" key="3">
    <source>
        <dbReference type="Proteomes" id="UP000504693"/>
    </source>
</evidence>
<dbReference type="EMBL" id="CP053921">
    <property type="protein sequence ID" value="QKG71665.1"/>
    <property type="molecule type" value="Genomic_DNA"/>
</dbReference>
<evidence type="ECO:0000256" key="1">
    <source>
        <dbReference type="SAM" id="SignalP"/>
    </source>
</evidence>
<dbReference type="Proteomes" id="UP000504693">
    <property type="component" value="Chromosome"/>
</dbReference>
<dbReference type="KEGG" id="emv:HQR01_09975"/>
<feature type="chain" id="PRO_5028825990" evidence="1">
    <location>
        <begin position="22"/>
        <end position="227"/>
    </location>
</feature>
<keyword evidence="3" id="KW-1185">Reference proteome</keyword>
<name>A0A7D4C4X1_9SPHN</name>
<keyword evidence="1" id="KW-0732">Signal</keyword>
<organism evidence="2 3">
    <name type="scientific">Erythrobacter mangrovi</name>
    <dbReference type="NCBI Taxonomy" id="2739433"/>
    <lineage>
        <taxon>Bacteria</taxon>
        <taxon>Pseudomonadati</taxon>
        <taxon>Pseudomonadota</taxon>
        <taxon>Alphaproteobacteria</taxon>
        <taxon>Sphingomonadales</taxon>
        <taxon>Erythrobacteraceae</taxon>
        <taxon>Erythrobacter/Porphyrobacter group</taxon>
        <taxon>Erythrobacter</taxon>
    </lineage>
</organism>